<reference evidence="7" key="2">
    <citation type="submission" date="2020-09" db="EMBL/GenBank/DDBJ databases">
        <authorList>
            <person name="Sun Q."/>
            <person name="Kim S."/>
        </authorList>
    </citation>
    <scope>NUCLEOTIDE SEQUENCE</scope>
    <source>
        <strain evidence="7">KCTC 12710</strain>
    </source>
</reference>
<dbReference type="EMBL" id="BMWZ01000006">
    <property type="protein sequence ID" value="GGZ87935.1"/>
    <property type="molecule type" value="Genomic_DNA"/>
</dbReference>
<feature type="domain" description="Multidrug resistance protein MdtA-like alpha-helical hairpin" evidence="3">
    <location>
        <begin position="88"/>
        <end position="156"/>
    </location>
</feature>
<dbReference type="Proteomes" id="UP000636004">
    <property type="component" value="Unassembled WGS sequence"/>
</dbReference>
<organism evidence="7 8">
    <name type="scientific">Algibacter mikhailovii</name>
    <dbReference type="NCBI Taxonomy" id="425498"/>
    <lineage>
        <taxon>Bacteria</taxon>
        <taxon>Pseudomonadati</taxon>
        <taxon>Bacteroidota</taxon>
        <taxon>Flavobacteriia</taxon>
        <taxon>Flavobacteriales</taxon>
        <taxon>Flavobacteriaceae</taxon>
        <taxon>Algibacter</taxon>
    </lineage>
</organism>
<dbReference type="Pfam" id="PF25967">
    <property type="entry name" value="RND-MFP_C"/>
    <property type="match status" value="1"/>
</dbReference>
<comment type="caution">
    <text evidence="7">The sequence shown here is derived from an EMBL/GenBank/DDBJ whole genome shotgun (WGS) entry which is preliminary data.</text>
</comment>
<evidence type="ECO:0000259" key="6">
    <source>
        <dbReference type="Pfam" id="PF25967"/>
    </source>
</evidence>
<accession>A0A918R608</accession>
<dbReference type="AlphaFoldDB" id="A0A918R608"/>
<evidence type="ECO:0000256" key="1">
    <source>
        <dbReference type="ARBA" id="ARBA00004196"/>
    </source>
</evidence>
<dbReference type="Pfam" id="PF25876">
    <property type="entry name" value="HH_MFP_RND"/>
    <property type="match status" value="1"/>
</dbReference>
<dbReference type="SUPFAM" id="SSF111369">
    <property type="entry name" value="HlyD-like secretion proteins"/>
    <property type="match status" value="1"/>
</dbReference>
<dbReference type="Gene3D" id="2.40.420.20">
    <property type="match status" value="1"/>
</dbReference>
<feature type="domain" description="Multidrug resistance protein MdtA-like beta-barrel" evidence="5">
    <location>
        <begin position="194"/>
        <end position="291"/>
    </location>
</feature>
<dbReference type="GO" id="GO:0030313">
    <property type="term" value="C:cell envelope"/>
    <property type="evidence" value="ECO:0007669"/>
    <property type="project" value="UniProtKB-SubCell"/>
</dbReference>
<dbReference type="InterPro" id="IPR058625">
    <property type="entry name" value="MdtA-like_BSH"/>
</dbReference>
<evidence type="ECO:0000313" key="7">
    <source>
        <dbReference type="EMBL" id="GGZ87935.1"/>
    </source>
</evidence>
<gene>
    <name evidence="7" type="ORF">GCM10007028_27760</name>
</gene>
<dbReference type="InterPro" id="IPR058627">
    <property type="entry name" value="MdtA-like_C"/>
</dbReference>
<dbReference type="Pfam" id="PF25917">
    <property type="entry name" value="BSH_RND"/>
    <property type="match status" value="1"/>
</dbReference>
<dbReference type="Pfam" id="PF25944">
    <property type="entry name" value="Beta-barrel_RND"/>
    <property type="match status" value="1"/>
</dbReference>
<comment type="similarity">
    <text evidence="2">Belongs to the membrane fusion protein (MFP) (TC 8.A.1) family.</text>
</comment>
<evidence type="ECO:0000313" key="8">
    <source>
        <dbReference type="Proteomes" id="UP000636004"/>
    </source>
</evidence>
<dbReference type="NCBIfam" id="TIGR01730">
    <property type="entry name" value="RND_mfp"/>
    <property type="match status" value="1"/>
</dbReference>
<feature type="domain" description="Multidrug resistance protein MdtA-like C-terminal permuted SH3" evidence="6">
    <location>
        <begin position="295"/>
        <end position="356"/>
    </location>
</feature>
<evidence type="ECO:0000259" key="3">
    <source>
        <dbReference type="Pfam" id="PF25876"/>
    </source>
</evidence>
<dbReference type="Gene3D" id="2.40.30.170">
    <property type="match status" value="1"/>
</dbReference>
<dbReference type="GO" id="GO:0005886">
    <property type="term" value="C:plasma membrane"/>
    <property type="evidence" value="ECO:0007669"/>
    <property type="project" value="TreeGrafter"/>
</dbReference>
<feature type="domain" description="Multidrug resistance protein MdtA-like barrel-sandwich hybrid" evidence="4">
    <location>
        <begin position="49"/>
        <end position="178"/>
    </location>
</feature>
<name>A0A918R608_9FLAO</name>
<proteinExistence type="inferred from homology"/>
<comment type="subcellular location">
    <subcellularLocation>
        <location evidence="1">Cell envelope</location>
    </subcellularLocation>
</comment>
<keyword evidence="8" id="KW-1185">Reference proteome</keyword>
<evidence type="ECO:0000259" key="4">
    <source>
        <dbReference type="Pfam" id="PF25917"/>
    </source>
</evidence>
<dbReference type="Gene3D" id="2.40.50.100">
    <property type="match status" value="1"/>
</dbReference>
<dbReference type="InterPro" id="IPR058624">
    <property type="entry name" value="MdtA-like_HH"/>
</dbReference>
<sequence length="376" mass="41452">MACLFFSCKKEQGPQTRPPQEIPVIEAKKEDVPVYNELVGQIYGLKDIPIRARVDGYLEKISFEEGTQVKKGQLLYSIDQDPYLAEVAEKQSALAQNQTMMVNAKNELERYEPLAKINAVSKSDLDAAQATYDASIASVDAANANLKQSKIKLGYTEMRSPIDGLIGKTEAREGEYVGREPNPVILNTVSRIDTVRVQFSISESKYLELAREYQANKTAEDISKDVHEGNIKPNVELLLADGTLFEKKGRIDFVNSQINTTTGSLLIQASFPNPTKILRPGLYAKVRLQLTVAKDAIVIPQRCLIELQGQYSVMVVDSSNKVVSTPVKLGSKIGDQVIISEGITQGDKIIIDALQKVKTGMTVVPVKSEFKSKTAQ</sequence>
<dbReference type="Gene3D" id="1.10.287.470">
    <property type="entry name" value="Helix hairpin bin"/>
    <property type="match status" value="1"/>
</dbReference>
<protein>
    <submittedName>
        <fullName evidence="7">Hemolysin D</fullName>
    </submittedName>
</protein>
<dbReference type="GO" id="GO:0046677">
    <property type="term" value="P:response to antibiotic"/>
    <property type="evidence" value="ECO:0007669"/>
    <property type="project" value="TreeGrafter"/>
</dbReference>
<reference evidence="7" key="1">
    <citation type="journal article" date="2014" name="Int. J. Syst. Evol. Microbiol.">
        <title>Complete genome sequence of Corynebacterium casei LMG S-19264T (=DSM 44701T), isolated from a smear-ripened cheese.</title>
        <authorList>
            <consortium name="US DOE Joint Genome Institute (JGI-PGF)"/>
            <person name="Walter F."/>
            <person name="Albersmeier A."/>
            <person name="Kalinowski J."/>
            <person name="Ruckert C."/>
        </authorList>
    </citation>
    <scope>NUCLEOTIDE SEQUENCE</scope>
    <source>
        <strain evidence="7">KCTC 12710</strain>
    </source>
</reference>
<dbReference type="GO" id="GO:0022857">
    <property type="term" value="F:transmembrane transporter activity"/>
    <property type="evidence" value="ECO:0007669"/>
    <property type="project" value="InterPro"/>
</dbReference>
<dbReference type="InterPro" id="IPR006143">
    <property type="entry name" value="RND_pump_MFP"/>
</dbReference>
<dbReference type="PANTHER" id="PTHR30158">
    <property type="entry name" value="ACRA/E-RELATED COMPONENT OF DRUG EFFLUX TRANSPORTER"/>
    <property type="match status" value="1"/>
</dbReference>
<dbReference type="InterPro" id="IPR058626">
    <property type="entry name" value="MdtA-like_b-barrel"/>
</dbReference>
<evidence type="ECO:0000259" key="5">
    <source>
        <dbReference type="Pfam" id="PF25944"/>
    </source>
</evidence>
<evidence type="ECO:0000256" key="2">
    <source>
        <dbReference type="ARBA" id="ARBA00009477"/>
    </source>
</evidence>